<dbReference type="AlphaFoldDB" id="A0A150G4Z4"/>
<keyword evidence="2" id="KW-0808">Transferase</keyword>
<dbReference type="GO" id="GO:0010420">
    <property type="term" value="F:polyprenyldihydroxybenzoate methyltransferase activity"/>
    <property type="evidence" value="ECO:0007669"/>
    <property type="project" value="TreeGrafter"/>
</dbReference>
<gene>
    <name evidence="4" type="ORF">GPECTOR_65g223</name>
</gene>
<organism evidence="4 5">
    <name type="scientific">Gonium pectorale</name>
    <name type="common">Green alga</name>
    <dbReference type="NCBI Taxonomy" id="33097"/>
    <lineage>
        <taxon>Eukaryota</taxon>
        <taxon>Viridiplantae</taxon>
        <taxon>Chlorophyta</taxon>
        <taxon>core chlorophytes</taxon>
        <taxon>Chlorophyceae</taxon>
        <taxon>CS clade</taxon>
        <taxon>Chlamydomonadales</taxon>
        <taxon>Volvocaceae</taxon>
        <taxon>Gonium</taxon>
    </lineage>
</organism>
<evidence type="ECO:0000256" key="3">
    <source>
        <dbReference type="ARBA" id="ARBA00022691"/>
    </source>
</evidence>
<dbReference type="OrthoDB" id="540004at2759"/>
<evidence type="ECO:0000313" key="5">
    <source>
        <dbReference type="Proteomes" id="UP000075714"/>
    </source>
</evidence>
<dbReference type="Proteomes" id="UP000075714">
    <property type="component" value="Unassembled WGS sequence"/>
</dbReference>
<evidence type="ECO:0008006" key="6">
    <source>
        <dbReference type="Google" id="ProtNLM"/>
    </source>
</evidence>
<keyword evidence="3" id="KW-0949">S-adenosyl-L-methionine</keyword>
<proteinExistence type="predicted"/>
<reference evidence="5" key="1">
    <citation type="journal article" date="2016" name="Nat. Commun.">
        <title>The Gonium pectorale genome demonstrates co-option of cell cycle regulation during the evolution of multicellularity.</title>
        <authorList>
            <person name="Hanschen E.R."/>
            <person name="Marriage T.N."/>
            <person name="Ferris P.J."/>
            <person name="Hamaji T."/>
            <person name="Toyoda A."/>
            <person name="Fujiyama A."/>
            <person name="Neme R."/>
            <person name="Noguchi H."/>
            <person name="Minakuchi Y."/>
            <person name="Suzuki M."/>
            <person name="Kawai-Toyooka H."/>
            <person name="Smith D.R."/>
            <person name="Sparks H."/>
            <person name="Anderson J."/>
            <person name="Bakaric R."/>
            <person name="Luria V."/>
            <person name="Karger A."/>
            <person name="Kirschner M.W."/>
            <person name="Durand P.M."/>
            <person name="Michod R.E."/>
            <person name="Nozaki H."/>
            <person name="Olson B.J."/>
        </authorList>
    </citation>
    <scope>NUCLEOTIDE SEQUENCE [LARGE SCALE GENOMIC DNA]</scope>
    <source>
        <strain evidence="5">NIES-2863</strain>
    </source>
</reference>
<dbReference type="CDD" id="cd02440">
    <property type="entry name" value="AdoMet_MTases"/>
    <property type="match status" value="1"/>
</dbReference>
<dbReference type="Pfam" id="PF05724">
    <property type="entry name" value="TPMT"/>
    <property type="match status" value="1"/>
</dbReference>
<dbReference type="SUPFAM" id="SSF53335">
    <property type="entry name" value="S-adenosyl-L-methionine-dependent methyltransferases"/>
    <property type="match status" value="1"/>
</dbReference>
<protein>
    <recommendedName>
        <fullName evidence="6">Methyltransferase type 11 domain-containing protein</fullName>
    </recommendedName>
</protein>
<evidence type="ECO:0000256" key="1">
    <source>
        <dbReference type="ARBA" id="ARBA00022603"/>
    </source>
</evidence>
<keyword evidence="1" id="KW-0489">Methyltransferase</keyword>
<dbReference type="InterPro" id="IPR008854">
    <property type="entry name" value="TPMT"/>
</dbReference>
<dbReference type="PANTHER" id="PTHR43464">
    <property type="entry name" value="METHYLTRANSFERASE"/>
    <property type="match status" value="1"/>
</dbReference>
<keyword evidence="5" id="KW-1185">Reference proteome</keyword>
<dbReference type="EMBL" id="LSYV01000066">
    <property type="protein sequence ID" value="KXZ44605.1"/>
    <property type="molecule type" value="Genomic_DNA"/>
</dbReference>
<dbReference type="InterPro" id="IPR029063">
    <property type="entry name" value="SAM-dependent_MTases_sf"/>
</dbReference>
<sequence>MTGSGDNSLFIAKYTSCSVDAVDLCFDVLTWDSSPLAGRTYDVVLDSGLLHCLGPPARPAYLAALQRVLKPGGTLYVLALSDKETSPGGPSRVSREDLEGLLSPAAGWELQYVKPHFWELHPTFWGGKGRAYLAAAQRPAAAAPAAPAGQ</sequence>
<comment type="caution">
    <text evidence="4">The sequence shown here is derived from an EMBL/GenBank/DDBJ whole genome shotgun (WGS) entry which is preliminary data.</text>
</comment>
<evidence type="ECO:0000313" key="4">
    <source>
        <dbReference type="EMBL" id="KXZ44605.1"/>
    </source>
</evidence>
<accession>A0A150G4Z4</accession>
<dbReference type="Gene3D" id="3.40.50.150">
    <property type="entry name" value="Vaccinia Virus protein VP39"/>
    <property type="match status" value="1"/>
</dbReference>
<evidence type="ECO:0000256" key="2">
    <source>
        <dbReference type="ARBA" id="ARBA00022679"/>
    </source>
</evidence>
<name>A0A150G4Z4_GONPE</name>
<dbReference type="PANTHER" id="PTHR43464:SF23">
    <property type="entry name" value="JUVENILE HORMONE ACID O-METHYLTRANSFERASE"/>
    <property type="match status" value="1"/>
</dbReference>
<dbReference type="GO" id="GO:0032259">
    <property type="term" value="P:methylation"/>
    <property type="evidence" value="ECO:0007669"/>
    <property type="project" value="UniProtKB-KW"/>
</dbReference>